<evidence type="ECO:0000256" key="1">
    <source>
        <dbReference type="ARBA" id="ARBA00010638"/>
    </source>
</evidence>
<keyword evidence="5" id="KW-0479">Metal-binding</keyword>
<dbReference type="EMBL" id="SLVM01000011">
    <property type="protein sequence ID" value="TCM84606.1"/>
    <property type="molecule type" value="Genomic_DNA"/>
</dbReference>
<keyword evidence="3 4" id="KW-0067">ATP-binding</keyword>
<keyword evidence="7" id="KW-1185">Reference proteome</keyword>
<gene>
    <name evidence="6" type="ORF">EV216_11188</name>
</gene>
<feature type="binding site" evidence="4">
    <location>
        <position position="53"/>
    </location>
    <ligand>
        <name>substrate</name>
    </ligand>
</feature>
<evidence type="ECO:0000256" key="4">
    <source>
        <dbReference type="PIRSR" id="PIRSR006806-1"/>
    </source>
</evidence>
<evidence type="ECO:0000256" key="5">
    <source>
        <dbReference type="RuleBase" id="RU361279"/>
    </source>
</evidence>
<dbReference type="PIRSF" id="PIRSF006806">
    <property type="entry name" value="FTHF_cligase"/>
    <property type="match status" value="1"/>
</dbReference>
<dbReference type="GO" id="GO:0005524">
    <property type="term" value="F:ATP binding"/>
    <property type="evidence" value="ECO:0007669"/>
    <property type="project" value="UniProtKB-KW"/>
</dbReference>
<dbReference type="Pfam" id="PF01812">
    <property type="entry name" value="5-FTHF_cyc-lig"/>
    <property type="match status" value="1"/>
</dbReference>
<dbReference type="PANTHER" id="PTHR23407:SF1">
    <property type="entry name" value="5-FORMYLTETRAHYDROFOLATE CYCLO-LIGASE"/>
    <property type="match status" value="1"/>
</dbReference>
<comment type="catalytic activity">
    <reaction evidence="5">
        <text>(6S)-5-formyl-5,6,7,8-tetrahydrofolate + ATP = (6R)-5,10-methenyltetrahydrofolate + ADP + phosphate</text>
        <dbReference type="Rhea" id="RHEA:10488"/>
        <dbReference type="ChEBI" id="CHEBI:30616"/>
        <dbReference type="ChEBI" id="CHEBI:43474"/>
        <dbReference type="ChEBI" id="CHEBI:57455"/>
        <dbReference type="ChEBI" id="CHEBI:57457"/>
        <dbReference type="ChEBI" id="CHEBI:456216"/>
        <dbReference type="EC" id="6.3.3.2"/>
    </reaction>
</comment>
<comment type="cofactor">
    <cofactor evidence="5">
        <name>Mg(2+)</name>
        <dbReference type="ChEBI" id="CHEBI:18420"/>
    </cofactor>
</comment>
<dbReference type="GO" id="GO:0035999">
    <property type="term" value="P:tetrahydrofolate interconversion"/>
    <property type="evidence" value="ECO:0007669"/>
    <property type="project" value="TreeGrafter"/>
</dbReference>
<dbReference type="AlphaFoldDB" id="A0A4R1YUP1"/>
<dbReference type="GO" id="GO:0046872">
    <property type="term" value="F:metal ion binding"/>
    <property type="evidence" value="ECO:0007669"/>
    <property type="project" value="UniProtKB-KW"/>
</dbReference>
<comment type="caution">
    <text evidence="6">The sequence shown here is derived from an EMBL/GenBank/DDBJ whole genome shotgun (WGS) entry which is preliminary data.</text>
</comment>
<organism evidence="6 7">
    <name type="scientific">Rhodovulum steppense</name>
    <dbReference type="NCBI Taxonomy" id="540251"/>
    <lineage>
        <taxon>Bacteria</taxon>
        <taxon>Pseudomonadati</taxon>
        <taxon>Pseudomonadota</taxon>
        <taxon>Alphaproteobacteria</taxon>
        <taxon>Rhodobacterales</taxon>
        <taxon>Paracoccaceae</taxon>
        <taxon>Rhodovulum</taxon>
    </lineage>
</organism>
<accession>A0A4R1YUP1</accession>
<reference evidence="6 7" key="1">
    <citation type="submission" date="2019-03" db="EMBL/GenBank/DDBJ databases">
        <title>Genomic Encyclopedia of Type Strains, Phase IV (KMG-IV): sequencing the most valuable type-strain genomes for metagenomic binning, comparative biology and taxonomic classification.</title>
        <authorList>
            <person name="Goeker M."/>
        </authorList>
    </citation>
    <scope>NUCLEOTIDE SEQUENCE [LARGE SCALE GENOMIC DNA]</scope>
    <source>
        <strain evidence="6 7">DSM 21153</strain>
    </source>
</reference>
<dbReference type="PANTHER" id="PTHR23407">
    <property type="entry name" value="ATPASE INHIBITOR/5-FORMYLTETRAHYDROFOLATE CYCLO-LIGASE"/>
    <property type="match status" value="1"/>
</dbReference>
<evidence type="ECO:0000313" key="7">
    <source>
        <dbReference type="Proteomes" id="UP000295277"/>
    </source>
</evidence>
<keyword evidence="6" id="KW-0436">Ligase</keyword>
<dbReference type="InterPro" id="IPR037171">
    <property type="entry name" value="NagB/RpiA_transferase-like"/>
</dbReference>
<proteinExistence type="inferred from homology"/>
<dbReference type="Gene3D" id="3.40.50.10420">
    <property type="entry name" value="NagB/RpiA/CoA transferase-like"/>
    <property type="match status" value="1"/>
</dbReference>
<evidence type="ECO:0000313" key="6">
    <source>
        <dbReference type="EMBL" id="TCM84606.1"/>
    </source>
</evidence>
<dbReference type="RefSeq" id="WP_132694842.1">
    <property type="nucleotide sequence ID" value="NZ_SLVM01000011.1"/>
</dbReference>
<dbReference type="GO" id="GO:0030272">
    <property type="term" value="F:5-formyltetrahydrofolate cyclo-ligase activity"/>
    <property type="evidence" value="ECO:0007669"/>
    <property type="project" value="UniProtKB-EC"/>
</dbReference>
<name>A0A4R1YUP1_9RHOB</name>
<dbReference type="InterPro" id="IPR024185">
    <property type="entry name" value="FTHF_cligase-like_sf"/>
</dbReference>
<dbReference type="EC" id="6.3.3.2" evidence="5"/>
<sequence length="185" mass="19438">MKDRKAALRAEALARRAAAHDAARGAMAVARLLNVLAPELGRPASGYMPMRDEIDPLPAMAALAALGPVGVPVIVARGAALVFHRWTPGCAMRPGPFGAAVPVEGQEMRPELLIVPLLAFDRSGARLGYGGGFYDRTLARLRADGPVLAVGFAYAAQEVAHVPVEPTDQNLDVIVTEAETIRIGA</sequence>
<dbReference type="NCBIfam" id="TIGR02727">
    <property type="entry name" value="MTHFS_bact"/>
    <property type="match status" value="1"/>
</dbReference>
<keyword evidence="2 4" id="KW-0547">Nucleotide-binding</keyword>
<protein>
    <recommendedName>
        <fullName evidence="5">5-formyltetrahydrofolate cyclo-ligase</fullName>
        <ecNumber evidence="5">6.3.3.2</ecNumber>
    </recommendedName>
</protein>
<dbReference type="GO" id="GO:0009396">
    <property type="term" value="P:folic acid-containing compound biosynthetic process"/>
    <property type="evidence" value="ECO:0007669"/>
    <property type="project" value="TreeGrafter"/>
</dbReference>
<comment type="similarity">
    <text evidence="1 5">Belongs to the 5-formyltetrahydrofolate cyclo-ligase family.</text>
</comment>
<dbReference type="InterPro" id="IPR002698">
    <property type="entry name" value="FTHF_cligase"/>
</dbReference>
<dbReference type="OrthoDB" id="9801938at2"/>
<dbReference type="Proteomes" id="UP000295277">
    <property type="component" value="Unassembled WGS sequence"/>
</dbReference>
<feature type="binding site" evidence="4">
    <location>
        <begin position="5"/>
        <end position="9"/>
    </location>
    <ligand>
        <name>ATP</name>
        <dbReference type="ChEBI" id="CHEBI:30616"/>
    </ligand>
</feature>
<feature type="binding site" evidence="4">
    <location>
        <position position="48"/>
    </location>
    <ligand>
        <name>substrate</name>
    </ligand>
</feature>
<feature type="binding site" evidence="4">
    <location>
        <begin position="126"/>
        <end position="134"/>
    </location>
    <ligand>
        <name>ATP</name>
        <dbReference type="ChEBI" id="CHEBI:30616"/>
    </ligand>
</feature>
<dbReference type="SUPFAM" id="SSF100950">
    <property type="entry name" value="NagB/RpiA/CoA transferase-like"/>
    <property type="match status" value="1"/>
</dbReference>
<evidence type="ECO:0000256" key="2">
    <source>
        <dbReference type="ARBA" id="ARBA00022741"/>
    </source>
</evidence>
<evidence type="ECO:0000256" key="3">
    <source>
        <dbReference type="ARBA" id="ARBA00022840"/>
    </source>
</evidence>
<keyword evidence="5" id="KW-0460">Magnesium</keyword>